<sequence length="932" mass="110998">MKDSLIQKQNDATSTAAEELQNIFWKYRKTIQKSSLQIQDPSFYNITQQKEAKISQNIQQAISKFPADLNEAKQQKRNKTITQIYFQKTKKELNWLFFDVYKQTLITQKYGMGVPLLFTMMKMTISVLLVLFFINLFPGLEQLKVCKSDNCYSYIAGSLGIIDIVELPNQTMNNISFAIWIIFSYILKYYINAVCKQVDESKQEKEPQSNQIVLKYFQKGLNKEQVEEALTQELNDYIEKENIQIQSMDLKIEVENCIQIIDYYKISQLLKKINNFYMKIIKQLQKIDPNMIKNQQKQIKNSKVYSSISSINKQRNLYKMGNEGSKQNQNQFENDQKNNDSIHDPQNKENDEIQEEQQDIKCLIEQDNSQEQVQQQYNSCHDIEQQNVNEISFECQNQRIEYMTIDKCLEILKQKNRKTKKLASLVKKYEELKKELEKISNSKKILSSQYIIKCTSIQQKNMLLILLKTQNPIKSFFQKIKYIFRKKSSEYSLNRYQIQNSTHQNINWKMVGLELQNKIRKLVLVKILGTFLFIFSLFILYFIYLTKLSSEQYKEKSFLSYLSLAIVAASQTIFYLVSEKIYDNYTNHLVNSLKSKRVFIYLQNIFFFYSIYYIFFPLGSMFLFGFYQLAYQDYYIENNIGNLYLFDTFQTNFLIASILFSLKSLFPLKYLLSKLKQSYYQKPQRYLKKTQFELNKIFKRQKFLLEDCTLSLFNLLAITIPFNFCMPVMLILPILLLFLMYFAFKYQYLVIFRPAFYSKNILKKAATQISLYIQRISFFSYIFFTSNFYVSMSGIAFYFTLIVCEILIFLYQNFNQQQQSVKYQFIDLAMAYFKEQNNQQLKDQLNLAVESYQQGNQQHNQSSKVFYFNQQTQQDATLINQQSQMDFTQQQQSLNSQANQPNKRILEYSYIQSYKNFQQTIESLKNFHCENL</sequence>
<reference evidence="5" key="1">
    <citation type="journal article" date="2006" name="PLoS Biol.">
        <title>Macronuclear genome sequence of the ciliate Tetrahymena thermophila, a model eukaryote.</title>
        <authorList>
            <person name="Eisen J.A."/>
            <person name="Coyne R.S."/>
            <person name="Wu M."/>
            <person name="Wu D."/>
            <person name="Thiagarajan M."/>
            <person name="Wortman J.R."/>
            <person name="Badger J.H."/>
            <person name="Ren Q."/>
            <person name="Amedeo P."/>
            <person name="Jones K.M."/>
            <person name="Tallon L.J."/>
            <person name="Delcher A.L."/>
            <person name="Salzberg S.L."/>
            <person name="Silva J.C."/>
            <person name="Haas B.J."/>
            <person name="Majoros W.H."/>
            <person name="Farzad M."/>
            <person name="Carlton J.M."/>
            <person name="Smith R.K. Jr."/>
            <person name="Garg J."/>
            <person name="Pearlman R.E."/>
            <person name="Karrer K.M."/>
            <person name="Sun L."/>
            <person name="Manning G."/>
            <person name="Elde N.C."/>
            <person name="Turkewitz A.P."/>
            <person name="Asai D.J."/>
            <person name="Wilkes D.E."/>
            <person name="Wang Y."/>
            <person name="Cai H."/>
            <person name="Collins K."/>
            <person name="Stewart B.A."/>
            <person name="Lee S.R."/>
            <person name="Wilamowska K."/>
            <person name="Weinberg Z."/>
            <person name="Ruzzo W.L."/>
            <person name="Wloga D."/>
            <person name="Gaertig J."/>
            <person name="Frankel J."/>
            <person name="Tsao C.-C."/>
            <person name="Gorovsky M.A."/>
            <person name="Keeling P.J."/>
            <person name="Waller R.F."/>
            <person name="Patron N.J."/>
            <person name="Cherry J.M."/>
            <person name="Stover N.A."/>
            <person name="Krieger C.J."/>
            <person name="del Toro C."/>
            <person name="Ryder H.F."/>
            <person name="Williamson S.C."/>
            <person name="Barbeau R.A."/>
            <person name="Hamilton E.P."/>
            <person name="Orias E."/>
        </authorList>
    </citation>
    <scope>NUCLEOTIDE SEQUENCE [LARGE SCALE GENOMIC DNA]</scope>
    <source>
        <strain evidence="5">SB210</strain>
    </source>
</reference>
<gene>
    <name evidence="4" type="ORF">TTHERM_00101430</name>
</gene>
<proteinExistence type="predicted"/>
<feature type="transmembrane region" description="Helical" evidence="3">
    <location>
        <begin position="177"/>
        <end position="195"/>
    </location>
</feature>
<dbReference type="InParanoid" id="Q234Q6"/>
<evidence type="ECO:0000256" key="2">
    <source>
        <dbReference type="SAM" id="MobiDB-lite"/>
    </source>
</evidence>
<feature type="transmembrane region" description="Helical" evidence="3">
    <location>
        <begin position="558"/>
        <end position="577"/>
    </location>
</feature>
<feature type="transmembrane region" description="Helical" evidence="3">
    <location>
        <begin position="523"/>
        <end position="546"/>
    </location>
</feature>
<organism evidence="4 5">
    <name type="scientific">Tetrahymena thermophila (strain SB210)</name>
    <dbReference type="NCBI Taxonomy" id="312017"/>
    <lineage>
        <taxon>Eukaryota</taxon>
        <taxon>Sar</taxon>
        <taxon>Alveolata</taxon>
        <taxon>Ciliophora</taxon>
        <taxon>Intramacronucleata</taxon>
        <taxon>Oligohymenophorea</taxon>
        <taxon>Hymenostomatida</taxon>
        <taxon>Tetrahymenina</taxon>
        <taxon>Tetrahymenidae</taxon>
        <taxon>Tetrahymena</taxon>
    </lineage>
</organism>
<keyword evidence="3" id="KW-1133">Transmembrane helix</keyword>
<feature type="transmembrane region" description="Helical" evidence="3">
    <location>
        <begin position="795"/>
        <end position="814"/>
    </location>
</feature>
<dbReference type="Proteomes" id="UP000009168">
    <property type="component" value="Unassembled WGS sequence"/>
</dbReference>
<feature type="transmembrane region" description="Helical" evidence="3">
    <location>
        <begin position="598"/>
        <end position="629"/>
    </location>
</feature>
<feature type="region of interest" description="Disordered" evidence="2">
    <location>
        <begin position="321"/>
        <end position="357"/>
    </location>
</feature>
<feature type="transmembrane region" description="Helical" evidence="3">
    <location>
        <begin position="649"/>
        <end position="672"/>
    </location>
</feature>
<keyword evidence="5" id="KW-1185">Reference proteome</keyword>
<feature type="compositionally biased region" description="Basic and acidic residues" evidence="2">
    <location>
        <begin position="334"/>
        <end position="351"/>
    </location>
</feature>
<protein>
    <submittedName>
        <fullName evidence="4">Transmembrane protein, putative</fullName>
    </submittedName>
</protein>
<dbReference type="KEGG" id="tet:TTHERM_00101430"/>
<keyword evidence="1" id="KW-0175">Coiled coil</keyword>
<dbReference type="AlphaFoldDB" id="Q234Q6"/>
<evidence type="ECO:0000313" key="4">
    <source>
        <dbReference type="EMBL" id="EAR91947.2"/>
    </source>
</evidence>
<feature type="transmembrane region" description="Helical" evidence="3">
    <location>
        <begin position="112"/>
        <end position="134"/>
    </location>
</feature>
<evidence type="ECO:0000256" key="1">
    <source>
        <dbReference type="SAM" id="Coils"/>
    </source>
</evidence>
<dbReference type="GeneID" id="7841206"/>
<evidence type="ECO:0000313" key="5">
    <source>
        <dbReference type="Proteomes" id="UP000009168"/>
    </source>
</evidence>
<name>Q234Q6_TETTS</name>
<dbReference type="RefSeq" id="XP_001012192.2">
    <property type="nucleotide sequence ID" value="XM_001012192.2"/>
</dbReference>
<feature type="coiled-coil region" evidence="1">
    <location>
        <begin position="412"/>
        <end position="449"/>
    </location>
</feature>
<keyword evidence="3" id="KW-0472">Membrane</keyword>
<accession>Q234Q6</accession>
<feature type="compositionally biased region" description="Polar residues" evidence="2">
    <location>
        <begin position="324"/>
        <end position="333"/>
    </location>
</feature>
<feature type="transmembrane region" description="Helical" evidence="3">
    <location>
        <begin position="728"/>
        <end position="748"/>
    </location>
</feature>
<keyword evidence="3 4" id="KW-0812">Transmembrane</keyword>
<dbReference type="EMBL" id="GG662767">
    <property type="protein sequence ID" value="EAR91947.2"/>
    <property type="molecule type" value="Genomic_DNA"/>
</dbReference>
<dbReference type="HOGENOM" id="CLU_259639_0_0_1"/>
<evidence type="ECO:0000256" key="3">
    <source>
        <dbReference type="SAM" id="Phobius"/>
    </source>
</evidence>